<dbReference type="AlphaFoldDB" id="A0A1Z9Z1G7"/>
<evidence type="ECO:0000313" key="1">
    <source>
        <dbReference type="EMBL" id="OUY08286.1"/>
    </source>
</evidence>
<comment type="caution">
    <text evidence="1">The sequence shown here is derived from an EMBL/GenBank/DDBJ whole genome shotgun (WGS) entry which is preliminary data.</text>
</comment>
<proteinExistence type="predicted"/>
<dbReference type="Proteomes" id="UP000196536">
    <property type="component" value="Unassembled WGS sequence"/>
</dbReference>
<keyword evidence="2" id="KW-1185">Reference proteome</keyword>
<protein>
    <submittedName>
        <fullName evidence="1">Uncharacterized protein</fullName>
    </submittedName>
</protein>
<sequence length="227" mass="23129">MNVDPTGAIPIPVITGAIGGVMGGAASIGSQLAINGTQNFNWKNVGIAASVGAVAGAVSPWTASTAIGAVVTGSIASATQYGVTQLANNKALTVNGYIASAVLGGLGGGIAGAIPKSRFIPLDSRSPFISSKEAIRVNNLAEIRAVSSKNSLFSNFGGAMVSADIGGLGTRIADDSINKMNTQLGQNELNYNQYNSFQIGNPKTDPTFWTGNYPGLHLEISKQAGTW</sequence>
<dbReference type="EMBL" id="NEXX01000001">
    <property type="protein sequence ID" value="OUY08286.1"/>
    <property type="molecule type" value="Genomic_DNA"/>
</dbReference>
<evidence type="ECO:0000313" key="2">
    <source>
        <dbReference type="Proteomes" id="UP000196536"/>
    </source>
</evidence>
<name>A0A1Z9Z1G7_9GAMM</name>
<gene>
    <name evidence="1" type="ORF">CAP51_01300</name>
</gene>
<accession>A0A1Z9Z1G7</accession>
<reference evidence="1 2" key="1">
    <citation type="submission" date="2017-05" db="EMBL/GenBank/DDBJ databases">
        <title>Acinetobacter populi ANC 5415 (= PBJ7), whole genome shotgun sequencing project.</title>
        <authorList>
            <person name="Nemec A."/>
            <person name="Radolfova-Krizova L."/>
        </authorList>
    </citation>
    <scope>NUCLEOTIDE SEQUENCE [LARGE SCALE GENOMIC DNA]</scope>
    <source>
        <strain evidence="1 2">PBJ7</strain>
    </source>
</reference>
<organism evidence="1 2">
    <name type="scientific">Acinetobacter populi</name>
    <dbReference type="NCBI Taxonomy" id="1582270"/>
    <lineage>
        <taxon>Bacteria</taxon>
        <taxon>Pseudomonadati</taxon>
        <taxon>Pseudomonadota</taxon>
        <taxon>Gammaproteobacteria</taxon>
        <taxon>Moraxellales</taxon>
        <taxon>Moraxellaceae</taxon>
        <taxon>Acinetobacter</taxon>
    </lineage>
</organism>
<dbReference type="RefSeq" id="WP_087618927.1">
    <property type="nucleotide sequence ID" value="NZ_NEXX01000001.1"/>
</dbReference>